<dbReference type="AlphaFoldDB" id="A0AAD9UAX6"/>
<sequence length="240" mass="27474">MRKKKYNNDINKRDRFLWTPQMDDRLIDTLYTQHAQGNRVGGNFTSKAYENIVLELREKLGKNIDKDKVKNRMKSLKTNFSECYDLFNKGALSGFAWNSVTKIWSAEPEVWENLLEANPSAKKWRHTPIGNYEKLVDLFAKDRATCAGAETPKEKCKRWENGSGDDCETIEGIDQLLSQNEVKSVAHMDDDMDTMVSPGTTSQIPTQTARLKRKKGKTSNAEHNPDEMIKAIHYLAEAIK</sequence>
<dbReference type="InterPro" id="IPR024752">
    <property type="entry name" value="Myb/SANT-like_dom"/>
</dbReference>
<dbReference type="Pfam" id="PF12776">
    <property type="entry name" value="Myb_DNA-bind_3"/>
    <property type="match status" value="1"/>
</dbReference>
<feature type="domain" description="Myb/SANT-like" evidence="1">
    <location>
        <begin position="18"/>
        <end position="113"/>
    </location>
</feature>
<proteinExistence type="predicted"/>
<accession>A0AAD9UAX6</accession>
<comment type="caution">
    <text evidence="2">The sequence shown here is derived from an EMBL/GenBank/DDBJ whole genome shotgun (WGS) entry which is preliminary data.</text>
</comment>
<keyword evidence="3" id="KW-1185">Reference proteome</keyword>
<organism evidence="2 3">
    <name type="scientific">Dipteronia dyeriana</name>
    <dbReference type="NCBI Taxonomy" id="168575"/>
    <lineage>
        <taxon>Eukaryota</taxon>
        <taxon>Viridiplantae</taxon>
        <taxon>Streptophyta</taxon>
        <taxon>Embryophyta</taxon>
        <taxon>Tracheophyta</taxon>
        <taxon>Spermatophyta</taxon>
        <taxon>Magnoliopsida</taxon>
        <taxon>eudicotyledons</taxon>
        <taxon>Gunneridae</taxon>
        <taxon>Pentapetalae</taxon>
        <taxon>rosids</taxon>
        <taxon>malvids</taxon>
        <taxon>Sapindales</taxon>
        <taxon>Sapindaceae</taxon>
        <taxon>Hippocastanoideae</taxon>
        <taxon>Acereae</taxon>
        <taxon>Dipteronia</taxon>
    </lineage>
</organism>
<dbReference type="PANTHER" id="PTHR46929:SF4">
    <property type="entry name" value="MYB_SANT-LIKE DOMAIN-CONTAINING PROTEIN"/>
    <property type="match status" value="1"/>
</dbReference>
<name>A0AAD9UAX6_9ROSI</name>
<evidence type="ECO:0000313" key="3">
    <source>
        <dbReference type="Proteomes" id="UP001280121"/>
    </source>
</evidence>
<evidence type="ECO:0000313" key="2">
    <source>
        <dbReference type="EMBL" id="KAK2650772.1"/>
    </source>
</evidence>
<dbReference type="EMBL" id="JANJYI010000005">
    <property type="protein sequence ID" value="KAK2650772.1"/>
    <property type="molecule type" value="Genomic_DNA"/>
</dbReference>
<dbReference type="PANTHER" id="PTHR46929">
    <property type="entry name" value="EXPRESSED PROTEIN"/>
    <property type="match status" value="1"/>
</dbReference>
<evidence type="ECO:0000259" key="1">
    <source>
        <dbReference type="Pfam" id="PF12776"/>
    </source>
</evidence>
<reference evidence="2" key="1">
    <citation type="journal article" date="2023" name="Plant J.">
        <title>Genome sequences and population genomics provide insights into the demographic history, inbreeding, and mutation load of two 'living fossil' tree species of Dipteronia.</title>
        <authorList>
            <person name="Feng Y."/>
            <person name="Comes H.P."/>
            <person name="Chen J."/>
            <person name="Zhu S."/>
            <person name="Lu R."/>
            <person name="Zhang X."/>
            <person name="Li P."/>
            <person name="Qiu J."/>
            <person name="Olsen K.M."/>
            <person name="Qiu Y."/>
        </authorList>
    </citation>
    <scope>NUCLEOTIDE SEQUENCE</scope>
    <source>
        <strain evidence="2">KIB01</strain>
    </source>
</reference>
<dbReference type="Proteomes" id="UP001280121">
    <property type="component" value="Unassembled WGS sequence"/>
</dbReference>
<protein>
    <recommendedName>
        <fullName evidence="1">Myb/SANT-like domain-containing protein</fullName>
    </recommendedName>
</protein>
<gene>
    <name evidence="2" type="ORF">Ddye_018261</name>
</gene>